<evidence type="ECO:0000313" key="3">
    <source>
        <dbReference type="Proteomes" id="UP000078576"/>
    </source>
</evidence>
<organism evidence="2 3">
    <name type="scientific">Cytospora mali</name>
    <name type="common">Apple Valsa canker fungus</name>
    <name type="synonym">Valsa mali</name>
    <dbReference type="NCBI Taxonomy" id="578113"/>
    <lineage>
        <taxon>Eukaryota</taxon>
        <taxon>Fungi</taxon>
        <taxon>Dikarya</taxon>
        <taxon>Ascomycota</taxon>
        <taxon>Pezizomycotina</taxon>
        <taxon>Sordariomycetes</taxon>
        <taxon>Sordariomycetidae</taxon>
        <taxon>Diaporthales</taxon>
        <taxon>Cytosporaceae</taxon>
        <taxon>Cytospora</taxon>
    </lineage>
</organism>
<dbReference type="Proteomes" id="UP000078576">
    <property type="component" value="Unassembled WGS sequence"/>
</dbReference>
<proteinExistence type="predicted"/>
<accession>A0A194V8G5</accession>
<gene>
    <name evidence="2" type="ORF">VP1G_07420</name>
</gene>
<sequence length="498" mass="58583">MASVSNTSMLGLPAEIKIEILKNLDGRNAYSMFQVDTDFLLLWQQYTRQICRAIWQNIHSMLHPEARSEAHKVFRLREARRVHMEAQGARSEDAEDRSVLEGIMKAILLEHDVAEDESSGSHYDKNEILMDIESLATYSDMVSEVNSLVDRYANDAWQRIRRIALETGTTNPSPADTLLSSPKTTLTAEERGRFQKAFLKAEIYLLTTFHTNGQGERHRFDTGGAIYRYIPYLGTISTQAGRRQFDSCIRYIFHAYRAHLRRTARELGVPEFPQLQYNGEDNEEPPRKRQRISYYSSPEHHSRERERRHPFLGLDKKTRKFAQRTIEDEHRFLLWLCEFGIGPLEQTHRASFSVRRAEMLEQFDRSHVWDNGARLKHVRHFNSRLNHTIRQQHPVKNLYGFHHCPKYERSGPPWACASLFLEWEWLDPNGMSRIRRRSDVVLNERGRWITMSDTDSGSSDWNPFESRKYEVPEDHPYILDRKQYSFRSLPKRVFLVEP</sequence>
<evidence type="ECO:0000256" key="1">
    <source>
        <dbReference type="SAM" id="MobiDB-lite"/>
    </source>
</evidence>
<dbReference type="OrthoDB" id="5215267at2759"/>
<feature type="region of interest" description="Disordered" evidence="1">
    <location>
        <begin position="275"/>
        <end position="310"/>
    </location>
</feature>
<dbReference type="AlphaFoldDB" id="A0A194V8G5"/>
<name>A0A194V8G5_CYTMA</name>
<evidence type="ECO:0008006" key="4">
    <source>
        <dbReference type="Google" id="ProtNLM"/>
    </source>
</evidence>
<reference evidence="3" key="1">
    <citation type="submission" date="2014-12" db="EMBL/GenBank/DDBJ databases">
        <title>Genome Sequence of Valsa Canker Pathogens Uncovers a Specific Adaption of Colonization on Woody Bark.</title>
        <authorList>
            <person name="Yin Z."/>
            <person name="Liu H."/>
            <person name="Gao X."/>
            <person name="Li Z."/>
            <person name="Song N."/>
            <person name="Ke X."/>
            <person name="Dai Q."/>
            <person name="Wu Y."/>
            <person name="Sun Y."/>
            <person name="Xu J.-R."/>
            <person name="Kang Z.K."/>
            <person name="Wang L."/>
            <person name="Huang L."/>
        </authorList>
    </citation>
    <scope>NUCLEOTIDE SEQUENCE [LARGE SCALE GENOMIC DNA]</scope>
    <source>
        <strain evidence="3">SXYL134</strain>
    </source>
</reference>
<evidence type="ECO:0000313" key="2">
    <source>
        <dbReference type="EMBL" id="KUI60173.1"/>
    </source>
</evidence>
<dbReference type="EMBL" id="KN714745">
    <property type="protein sequence ID" value="KUI60173.1"/>
    <property type="molecule type" value="Genomic_DNA"/>
</dbReference>
<feature type="compositionally biased region" description="Basic and acidic residues" evidence="1">
    <location>
        <begin position="298"/>
        <end position="309"/>
    </location>
</feature>
<protein>
    <recommendedName>
        <fullName evidence="4">F-box domain-containing protein</fullName>
    </recommendedName>
</protein>
<keyword evidence="3" id="KW-1185">Reference proteome</keyword>